<proteinExistence type="predicted"/>
<sequence>MIKKPNADFAVQFGFLTYSRPCFRNSYKPENGSELSRSHFFSFHPQLFCNLPRFFRSYFSTGVN</sequence>
<dbReference type="Proteomes" id="UP000231879">
    <property type="component" value="Unassembled WGS sequence"/>
</dbReference>
<keyword evidence="2" id="KW-1185">Reference proteome</keyword>
<dbReference type="EMBL" id="NPDS01000004">
    <property type="protein sequence ID" value="PJZ57151.1"/>
    <property type="molecule type" value="Genomic_DNA"/>
</dbReference>
<name>A0ABX4NK12_9LEPT</name>
<reference evidence="1 2" key="1">
    <citation type="submission" date="2017-07" db="EMBL/GenBank/DDBJ databases">
        <title>Leptospira spp. isolated from tropical soils.</title>
        <authorList>
            <person name="Thibeaux R."/>
            <person name="Iraola G."/>
            <person name="Ferres I."/>
            <person name="Bierque E."/>
            <person name="Girault D."/>
            <person name="Soupe-Gilbert M.-E."/>
            <person name="Picardeau M."/>
            <person name="Goarant C."/>
        </authorList>
    </citation>
    <scope>NUCLEOTIDE SEQUENCE [LARGE SCALE GENOMIC DNA]</scope>
    <source>
        <strain evidence="1 2">FH4-C-A1</strain>
    </source>
</reference>
<comment type="caution">
    <text evidence="1">The sequence shown here is derived from an EMBL/GenBank/DDBJ whole genome shotgun (WGS) entry which is preliminary data.</text>
</comment>
<accession>A0ABX4NK12</accession>
<evidence type="ECO:0000313" key="2">
    <source>
        <dbReference type="Proteomes" id="UP000231879"/>
    </source>
</evidence>
<evidence type="ECO:0000313" key="1">
    <source>
        <dbReference type="EMBL" id="PJZ57151.1"/>
    </source>
</evidence>
<protein>
    <submittedName>
        <fullName evidence="1">Uncharacterized protein</fullName>
    </submittedName>
</protein>
<organism evidence="1 2">
    <name type="scientific">Leptospira barantonii</name>
    <dbReference type="NCBI Taxonomy" id="2023184"/>
    <lineage>
        <taxon>Bacteria</taxon>
        <taxon>Pseudomonadati</taxon>
        <taxon>Spirochaetota</taxon>
        <taxon>Spirochaetia</taxon>
        <taxon>Leptospirales</taxon>
        <taxon>Leptospiraceae</taxon>
        <taxon>Leptospira</taxon>
    </lineage>
</organism>
<gene>
    <name evidence="1" type="ORF">CH367_10370</name>
</gene>